<dbReference type="Gene3D" id="3.40.50.410">
    <property type="entry name" value="von Willebrand factor, type A domain"/>
    <property type="match status" value="1"/>
</dbReference>
<dbReference type="PANTHER" id="PTHR37947:SF1">
    <property type="entry name" value="BLL2462 PROTEIN"/>
    <property type="match status" value="1"/>
</dbReference>
<dbReference type="AlphaFoldDB" id="A0AA48GXQ9"/>
<feature type="transmembrane region" description="Helical" evidence="1">
    <location>
        <begin position="42"/>
        <end position="61"/>
    </location>
</feature>
<dbReference type="SUPFAM" id="SSF53300">
    <property type="entry name" value="vWA-like"/>
    <property type="match status" value="1"/>
</dbReference>
<keyword evidence="1" id="KW-0472">Membrane</keyword>
<proteinExistence type="predicted"/>
<dbReference type="PROSITE" id="PS50234">
    <property type="entry name" value="VWFA"/>
    <property type="match status" value="1"/>
</dbReference>
<dbReference type="RefSeq" id="WP_243335332.1">
    <property type="nucleotide sequence ID" value="NZ_AP027081.1"/>
</dbReference>
<dbReference type="PANTHER" id="PTHR37947">
    <property type="entry name" value="BLL2462 PROTEIN"/>
    <property type="match status" value="1"/>
</dbReference>
<evidence type="ECO:0000313" key="3">
    <source>
        <dbReference type="EMBL" id="BDU76335.1"/>
    </source>
</evidence>
<dbReference type="Proteomes" id="UP001228113">
    <property type="component" value="Chromosome"/>
</dbReference>
<dbReference type="InterPro" id="IPR036465">
    <property type="entry name" value="vWFA_dom_sf"/>
</dbReference>
<gene>
    <name evidence="3" type="ORF">METESE_12930</name>
</gene>
<evidence type="ECO:0000256" key="1">
    <source>
        <dbReference type="SAM" id="Phobius"/>
    </source>
</evidence>
<organism evidence="3 4">
    <name type="scientific">Mesoterricola sediminis</name>
    <dbReference type="NCBI Taxonomy" id="2927980"/>
    <lineage>
        <taxon>Bacteria</taxon>
        <taxon>Pseudomonadati</taxon>
        <taxon>Acidobacteriota</taxon>
        <taxon>Holophagae</taxon>
        <taxon>Holophagales</taxon>
        <taxon>Holophagaceae</taxon>
        <taxon>Mesoterricola</taxon>
    </lineage>
</organism>
<accession>A0AA48GXQ9</accession>
<dbReference type="KEGG" id="msea:METESE_12930"/>
<feature type="transmembrane region" description="Helical" evidence="1">
    <location>
        <begin position="6"/>
        <end position="22"/>
    </location>
</feature>
<sequence>MTLEVRYPWLLLLLLPGIWLAVRTSYRWGIPSSRPSGRWARWASHTLPALIVSLLVVAAAVPERRLGVKGLAPVVDFAVVLDGSSSMKALDGGAQEDRWNAARRLLKLFIAGRPDDRFALVLFSAHPVTLCPLTADHVRLWTILERLELESRDDGTAIGSALMTAVRRLSDSPARSRVILLLTDGAQNRGRVDPDEAAREAKRNGIRIHTVAMGGATDALYPLDGGGFASLRVDTDPETLKAIAQATGGEAFRADDPAGLARSMAAIDRLEKTALPVDAPTEGRPLSRWFLLAAGLLALPLALDLGRKRGRPAPAWMAAP</sequence>
<reference evidence="3" key="1">
    <citation type="journal article" date="2023" name="Int. J. Syst. Evol. Microbiol.">
        <title>Mesoterricola silvestris gen. nov., sp. nov., Mesoterricola sediminis sp. nov., Geothrix oryzae sp. nov., Geothrix edaphica sp. nov., Geothrix rubra sp. nov., and Geothrix limicola sp. nov., six novel members of Acidobacteriota isolated from soils.</title>
        <authorList>
            <person name="Itoh H."/>
            <person name="Sugisawa Y."/>
            <person name="Mise K."/>
            <person name="Xu Z."/>
            <person name="Kuniyasu M."/>
            <person name="Ushijima N."/>
            <person name="Kawano K."/>
            <person name="Kobayashi E."/>
            <person name="Shiratori Y."/>
            <person name="Masuda Y."/>
            <person name="Senoo K."/>
        </authorList>
    </citation>
    <scope>NUCLEOTIDE SEQUENCE</scope>
    <source>
        <strain evidence="3">W786</strain>
    </source>
</reference>
<evidence type="ECO:0000313" key="4">
    <source>
        <dbReference type="Proteomes" id="UP001228113"/>
    </source>
</evidence>
<feature type="domain" description="VWFA" evidence="2">
    <location>
        <begin position="76"/>
        <end position="270"/>
    </location>
</feature>
<keyword evidence="1" id="KW-0812">Transmembrane</keyword>
<keyword evidence="4" id="KW-1185">Reference proteome</keyword>
<name>A0AA48GXQ9_9BACT</name>
<dbReference type="InterPro" id="IPR002035">
    <property type="entry name" value="VWF_A"/>
</dbReference>
<dbReference type="SMART" id="SM00327">
    <property type="entry name" value="VWA"/>
    <property type="match status" value="1"/>
</dbReference>
<evidence type="ECO:0000259" key="2">
    <source>
        <dbReference type="PROSITE" id="PS50234"/>
    </source>
</evidence>
<dbReference type="EMBL" id="AP027081">
    <property type="protein sequence ID" value="BDU76335.1"/>
    <property type="molecule type" value="Genomic_DNA"/>
</dbReference>
<dbReference type="Pfam" id="PF00092">
    <property type="entry name" value="VWA"/>
    <property type="match status" value="1"/>
</dbReference>
<keyword evidence="1" id="KW-1133">Transmembrane helix</keyword>
<protein>
    <recommendedName>
        <fullName evidence="2">VWFA domain-containing protein</fullName>
    </recommendedName>
</protein>